<dbReference type="GO" id="GO:0003677">
    <property type="term" value="F:DNA binding"/>
    <property type="evidence" value="ECO:0007669"/>
    <property type="project" value="InterPro"/>
</dbReference>
<dbReference type="Proteomes" id="UP000626092">
    <property type="component" value="Unassembled WGS sequence"/>
</dbReference>
<reference evidence="4" key="1">
    <citation type="submission" date="2019-11" db="EMBL/GenBank/DDBJ databases">
        <authorList>
            <person name="Liu Y."/>
            <person name="Hou J."/>
            <person name="Li T.-Q."/>
            <person name="Guan C.-H."/>
            <person name="Wu X."/>
            <person name="Wu H.-Z."/>
            <person name="Ling F."/>
            <person name="Zhang R."/>
            <person name="Shi X.-G."/>
            <person name="Ren J.-P."/>
            <person name="Chen E.-F."/>
            <person name="Sun J.-M."/>
        </authorList>
    </citation>
    <scope>NUCLEOTIDE SEQUENCE</scope>
    <source>
        <strain evidence="4">Adult_tree_wgs_1</strain>
        <tissue evidence="4">Leaves</tissue>
    </source>
</reference>
<dbReference type="InterPro" id="IPR003593">
    <property type="entry name" value="AAA+_ATPase"/>
</dbReference>
<dbReference type="PANTHER" id="PTHR32472:SF10">
    <property type="entry name" value="DNA REPAIR PROTEIN RADA-LIKE PROTEIN"/>
    <property type="match status" value="1"/>
</dbReference>
<protein>
    <recommendedName>
        <fullName evidence="3">RecA family profile 1 domain-containing protein</fullName>
    </recommendedName>
</protein>
<feature type="transmembrane region" description="Helical" evidence="2">
    <location>
        <begin position="536"/>
        <end position="557"/>
    </location>
</feature>
<sequence length="733" mass="79693">MQVSDMRALKTLYSRHLRNLASYRSPSLISCHNSPLNPRKFPHRKTIHSTSHRRNESGWTTSNAWDDSNNHAGSRPEKTSPSGVAAVYDPISGHLVTRRGGPQSGSEDRELESSSIVGDEDAYKERTYGNVIRRESLGGGGSEKQGLGLGSGGRGVYVNRKKGKGKVAWVCSSCGHSEGQWWGACRACTSVGTIVKFVEGVYDEGKTSGFEVSENVVRTWFPNRGTETVPLRLTDVNRGVNQTEWRIPLPGLFGNEVARVLGGGLVPGSLVLVGGDPGVGKSTLLLQIAALIAEGHGFGKPAPVIYVSGEESVEQIGHRADRMTIETEELFLYSSTDIEDVFEKIQHLSPRALVIDSIQTVYLKGVTGSAGGLPQVKECTSALLRFAKKTSIPVLLVSMLFLHDVPSQLAFFLDNLAPFLMIFAKYQDLVQLILIGHVTKSGDIAGPRVLEHIVDVVLYMEGEKFSSHRLLRSVKNRFGSTDELGVFEMSQLGLQAVSNPSEMFLSEQQSDSEVLAGLAVAAMMDGSRTFLIEIQVVPLFSFSASFFLFDIFFWVALCVSGSSGSRQVNGVQASRADMIISVDNEAQFKVLKKQAGLKLQEHGIYLNVVSGVTLSETAGDLAVAAAICSRHLLRPLFSSIYMFVLHLALGFCSFLEFPIPNNVAFIGEIGLGGELRGVPRMEKRLNTVAKLGYKKCIVAESAQKSLAGLSYEGMTIVRCRNLTEMINTVFTSA</sequence>
<dbReference type="InterPro" id="IPR020588">
    <property type="entry name" value="RecA_ATP-bd"/>
</dbReference>
<dbReference type="GO" id="GO:0000725">
    <property type="term" value="P:recombinational repair"/>
    <property type="evidence" value="ECO:0007669"/>
    <property type="project" value="TreeGrafter"/>
</dbReference>
<dbReference type="InterPro" id="IPR027417">
    <property type="entry name" value="P-loop_NTPase"/>
</dbReference>
<feature type="domain" description="RecA family profile 1" evidence="3">
    <location>
        <begin position="246"/>
        <end position="405"/>
    </location>
</feature>
<feature type="region of interest" description="Disordered" evidence="1">
    <location>
        <begin position="34"/>
        <end position="119"/>
    </location>
</feature>
<dbReference type="Pfam" id="PF13481">
    <property type="entry name" value="AAA_25"/>
    <property type="match status" value="1"/>
</dbReference>
<accession>A0A834LHF7</accession>
<dbReference type="InterPro" id="IPR014721">
    <property type="entry name" value="Ribsml_uS5_D2-typ_fold_subgr"/>
</dbReference>
<dbReference type="SUPFAM" id="SSF54211">
    <property type="entry name" value="Ribosomal protein S5 domain 2-like"/>
    <property type="match status" value="2"/>
</dbReference>
<dbReference type="PRINTS" id="PR01874">
    <property type="entry name" value="DNAREPAIRADA"/>
</dbReference>
<feature type="compositionally biased region" description="Polar residues" evidence="1">
    <location>
        <begin position="57"/>
        <end position="72"/>
    </location>
</feature>
<feature type="compositionally biased region" description="Gly residues" evidence="1">
    <location>
        <begin position="137"/>
        <end position="153"/>
    </location>
</feature>
<dbReference type="Gene3D" id="3.30.230.10">
    <property type="match status" value="1"/>
</dbReference>
<keyword evidence="5" id="KW-1185">Reference proteome</keyword>
<dbReference type="PROSITE" id="PS50162">
    <property type="entry name" value="RECA_2"/>
    <property type="match status" value="1"/>
</dbReference>
<evidence type="ECO:0000259" key="3">
    <source>
        <dbReference type="PROSITE" id="PS50162"/>
    </source>
</evidence>
<dbReference type="GO" id="GO:0005524">
    <property type="term" value="F:ATP binding"/>
    <property type="evidence" value="ECO:0007669"/>
    <property type="project" value="InterPro"/>
</dbReference>
<organism evidence="4 5">
    <name type="scientific">Rhododendron simsii</name>
    <name type="common">Sims's rhododendron</name>
    <dbReference type="NCBI Taxonomy" id="118357"/>
    <lineage>
        <taxon>Eukaryota</taxon>
        <taxon>Viridiplantae</taxon>
        <taxon>Streptophyta</taxon>
        <taxon>Embryophyta</taxon>
        <taxon>Tracheophyta</taxon>
        <taxon>Spermatophyta</taxon>
        <taxon>Magnoliopsida</taxon>
        <taxon>eudicotyledons</taxon>
        <taxon>Gunneridae</taxon>
        <taxon>Pentapetalae</taxon>
        <taxon>asterids</taxon>
        <taxon>Ericales</taxon>
        <taxon>Ericaceae</taxon>
        <taxon>Ericoideae</taxon>
        <taxon>Rhodoreae</taxon>
        <taxon>Rhododendron</taxon>
    </lineage>
</organism>
<dbReference type="SUPFAM" id="SSF52540">
    <property type="entry name" value="P-loop containing nucleoside triphosphate hydrolases"/>
    <property type="match status" value="1"/>
</dbReference>
<name>A0A834LHF7_RHOSS</name>
<feature type="compositionally biased region" description="Basic residues" evidence="1">
    <location>
        <begin position="40"/>
        <end position="52"/>
    </location>
</feature>
<evidence type="ECO:0000313" key="4">
    <source>
        <dbReference type="EMBL" id="KAF7136000.1"/>
    </source>
</evidence>
<dbReference type="OrthoDB" id="41505at2759"/>
<dbReference type="Gene3D" id="3.40.50.300">
    <property type="entry name" value="P-loop containing nucleotide triphosphate hydrolases"/>
    <property type="match status" value="1"/>
</dbReference>
<evidence type="ECO:0000256" key="1">
    <source>
        <dbReference type="SAM" id="MobiDB-lite"/>
    </source>
</evidence>
<keyword evidence="2" id="KW-1133">Transmembrane helix</keyword>
<evidence type="ECO:0000313" key="5">
    <source>
        <dbReference type="Proteomes" id="UP000626092"/>
    </source>
</evidence>
<feature type="region of interest" description="Disordered" evidence="1">
    <location>
        <begin position="134"/>
        <end position="153"/>
    </location>
</feature>
<dbReference type="PANTHER" id="PTHR32472">
    <property type="entry name" value="DNA REPAIR PROTEIN RADA"/>
    <property type="match status" value="1"/>
</dbReference>
<dbReference type="EMBL" id="WJXA01000008">
    <property type="protein sequence ID" value="KAF7136000.1"/>
    <property type="molecule type" value="Genomic_DNA"/>
</dbReference>
<dbReference type="InterPro" id="IPR020568">
    <property type="entry name" value="Ribosomal_Su5_D2-typ_SF"/>
</dbReference>
<gene>
    <name evidence="4" type="ORF">RHSIM_Rhsim08G0228700</name>
</gene>
<dbReference type="GO" id="GO:0140664">
    <property type="term" value="F:ATP-dependent DNA damage sensor activity"/>
    <property type="evidence" value="ECO:0007669"/>
    <property type="project" value="InterPro"/>
</dbReference>
<dbReference type="SMART" id="SM00382">
    <property type="entry name" value="AAA"/>
    <property type="match status" value="1"/>
</dbReference>
<proteinExistence type="predicted"/>
<keyword evidence="2" id="KW-0812">Transmembrane</keyword>
<comment type="caution">
    <text evidence="4">The sequence shown here is derived from an EMBL/GenBank/DDBJ whole genome shotgun (WGS) entry which is preliminary data.</text>
</comment>
<feature type="transmembrane region" description="Helical" evidence="2">
    <location>
        <begin position="640"/>
        <end position="659"/>
    </location>
</feature>
<evidence type="ECO:0000256" key="2">
    <source>
        <dbReference type="SAM" id="Phobius"/>
    </source>
</evidence>
<dbReference type="AlphaFoldDB" id="A0A834LHF7"/>
<keyword evidence="2" id="KW-0472">Membrane</keyword>